<dbReference type="FunFam" id="1.10.10.10:FF:000001">
    <property type="entry name" value="LysR family transcriptional regulator"/>
    <property type="match status" value="1"/>
</dbReference>
<keyword evidence="4" id="KW-0804">Transcription</keyword>
<feature type="domain" description="HTH lysR-type" evidence="5">
    <location>
        <begin position="1"/>
        <end position="58"/>
    </location>
</feature>
<organism evidence="6">
    <name type="scientific">Salinicola endophyticus</name>
    <dbReference type="NCBI Taxonomy" id="1949083"/>
    <lineage>
        <taxon>Bacteria</taxon>
        <taxon>Pseudomonadati</taxon>
        <taxon>Pseudomonadota</taxon>
        <taxon>Gammaproteobacteria</taxon>
        <taxon>Oceanospirillales</taxon>
        <taxon>Halomonadaceae</taxon>
        <taxon>Salinicola</taxon>
    </lineage>
</organism>
<dbReference type="InterPro" id="IPR036388">
    <property type="entry name" value="WH-like_DNA-bd_sf"/>
</dbReference>
<dbReference type="Pfam" id="PF03466">
    <property type="entry name" value="LysR_substrate"/>
    <property type="match status" value="1"/>
</dbReference>
<dbReference type="PANTHER" id="PTHR30346:SF17">
    <property type="entry name" value="LYSR FAMILY TRANSCRIPTIONAL REGULATOR"/>
    <property type="match status" value="1"/>
</dbReference>
<evidence type="ECO:0000256" key="1">
    <source>
        <dbReference type="ARBA" id="ARBA00009437"/>
    </source>
</evidence>
<dbReference type="PANTHER" id="PTHR30346">
    <property type="entry name" value="TRANSCRIPTIONAL DUAL REGULATOR HCAR-RELATED"/>
    <property type="match status" value="1"/>
</dbReference>
<dbReference type="InterPro" id="IPR000847">
    <property type="entry name" value="LysR_HTH_N"/>
</dbReference>
<dbReference type="PRINTS" id="PR00039">
    <property type="entry name" value="HTHLYSR"/>
</dbReference>
<dbReference type="GO" id="GO:0032993">
    <property type="term" value="C:protein-DNA complex"/>
    <property type="evidence" value="ECO:0007669"/>
    <property type="project" value="TreeGrafter"/>
</dbReference>
<proteinExistence type="inferred from homology"/>
<accession>A0AB74UGT6</accession>
<sequence>MELRQLRYFCAVAEELNLTRAAQRLHMAQPPLSRQIKQLETELGAPLFTRRARGLTLTHEGKFFLEHALQILEKIDTTVTATRRMARRGHQVFGIGMVGSLLFGQLPQLIRRLRQTDDIELLLLELTTVSQVQALKAGRIDIGFGRLRVDDPDIEQEILFDEPIVAALPAAHPLACTRPTLAQLAAYPLIIYPAAPRPSYADAVLSLFRLRGLKVQVIQETNELQTALGLVASELGFSLVPEQVMRLQRREVAYARLAEANITSPIICSRRREPVTPAMAMTNDILKELVDNRLSGRFTIDG</sequence>
<dbReference type="SUPFAM" id="SSF53850">
    <property type="entry name" value="Periplasmic binding protein-like II"/>
    <property type="match status" value="1"/>
</dbReference>
<dbReference type="AlphaFoldDB" id="A0AB74UGT6"/>
<evidence type="ECO:0000313" key="6">
    <source>
        <dbReference type="EMBL" id="XCJ80230.1"/>
    </source>
</evidence>
<keyword evidence="2" id="KW-0805">Transcription regulation</keyword>
<reference evidence="6" key="1">
    <citation type="submission" date="2024-06" db="EMBL/GenBank/DDBJ databases">
        <title>Complete genome of Salinicola endophyticus HNIBRBA4755.</title>
        <authorList>
            <person name="Shin S.Y."/>
            <person name="Kang H."/>
            <person name="Song J."/>
        </authorList>
    </citation>
    <scope>NUCLEOTIDE SEQUENCE</scope>
    <source>
        <strain evidence="6">HNIBRBA4755</strain>
    </source>
</reference>
<dbReference type="GO" id="GO:0003677">
    <property type="term" value="F:DNA binding"/>
    <property type="evidence" value="ECO:0007669"/>
    <property type="project" value="UniProtKB-KW"/>
</dbReference>
<dbReference type="PROSITE" id="PS50931">
    <property type="entry name" value="HTH_LYSR"/>
    <property type="match status" value="1"/>
</dbReference>
<evidence type="ECO:0000256" key="4">
    <source>
        <dbReference type="ARBA" id="ARBA00023163"/>
    </source>
</evidence>
<dbReference type="InterPro" id="IPR005119">
    <property type="entry name" value="LysR_subst-bd"/>
</dbReference>
<protein>
    <submittedName>
        <fullName evidence="6">LysR family transcriptional regulator</fullName>
    </submittedName>
</protein>
<dbReference type="GO" id="GO:0003700">
    <property type="term" value="F:DNA-binding transcription factor activity"/>
    <property type="evidence" value="ECO:0007669"/>
    <property type="project" value="InterPro"/>
</dbReference>
<gene>
    <name evidence="6" type="ORF">ABV408_03390</name>
</gene>
<dbReference type="InterPro" id="IPR036390">
    <property type="entry name" value="WH_DNA-bd_sf"/>
</dbReference>
<evidence type="ECO:0000256" key="3">
    <source>
        <dbReference type="ARBA" id="ARBA00023125"/>
    </source>
</evidence>
<keyword evidence="3" id="KW-0238">DNA-binding</keyword>
<comment type="similarity">
    <text evidence="1">Belongs to the LysR transcriptional regulatory family.</text>
</comment>
<dbReference type="Pfam" id="PF00126">
    <property type="entry name" value="HTH_1"/>
    <property type="match status" value="1"/>
</dbReference>
<dbReference type="Gene3D" id="1.10.10.10">
    <property type="entry name" value="Winged helix-like DNA-binding domain superfamily/Winged helix DNA-binding domain"/>
    <property type="match status" value="1"/>
</dbReference>
<dbReference type="EMBL" id="CP159578">
    <property type="protein sequence ID" value="XCJ80230.1"/>
    <property type="molecule type" value="Genomic_DNA"/>
</dbReference>
<dbReference type="RefSeq" id="WP_353981066.1">
    <property type="nucleotide sequence ID" value="NZ_CP159578.1"/>
</dbReference>
<dbReference type="Gene3D" id="3.40.190.10">
    <property type="entry name" value="Periplasmic binding protein-like II"/>
    <property type="match status" value="2"/>
</dbReference>
<dbReference type="SUPFAM" id="SSF46785">
    <property type="entry name" value="Winged helix' DNA-binding domain"/>
    <property type="match status" value="1"/>
</dbReference>
<name>A0AB74UGT6_9GAMM</name>
<evidence type="ECO:0000256" key="2">
    <source>
        <dbReference type="ARBA" id="ARBA00023015"/>
    </source>
</evidence>
<evidence type="ECO:0000259" key="5">
    <source>
        <dbReference type="PROSITE" id="PS50931"/>
    </source>
</evidence>